<sequence>MYSNSKIAKAVRLAMIVGASTAISLPAFSAEEEAVERISVTGSKIKRIGAVSPTPVTVISRVELQDAGISNVNDFLAEMPSSDVGLSPENSNNFIYANGLNTTDLRGLGSGRTLVLVNGRRFVPGQAGESAVDLNNIATSFVERIEITTGGASAVYGADAVAGVVNIVTRKSFDGFEVDIATTRPNEGGGEQDFASITFGKEEKDSGYIFNFDYAEQEQMAMLDKAWYRNNPSESRPNPDDTSGDDGIPGMIQHNQGEHYGLYDESSEFFLGGNHWTFDENGNLRPFNNNDARQEAGGIEGSSRPWYYTGPYGDGIEYGADEFFRTPLKRYTVNLAGHQAINDDHELTWDMTYSNSKAHGQSTPIFLRTGELVIQRDNAYIKDDLAAAMDEAGVDSISMRRLSDDFGPRKYVQERYTARASVGLDGIINDEWSYSAYFQHGTMNQDTSWKGEIFTENLQNAIDAVEFEGQIVCADRNDDGEVIGAIEGCAPVNFLGKNEVSPEANAYISTVATAERGHDQTSYGITVTGDVYELPAGTLQTAFSYDWRKERAFETPGSGIRSGIIFGNSGDSYKGEVTVKEYSAEIIVPLLAEQYLAEEVTLEMAYRYMDYSSTGTDSAYKLGLNWQINDDFRLRATKAQSVRAPTINDLYSPAGTQYAGQRKEVCAADYIEKSDYKEQLTRNCAAAGIPADWTPSDEWYNGGSLEGEIGGNPELQNEVSDDITIGLIYSPSYIENFDITVDYWKFEIEDAINFYEYEDSMANCYQGDSLDNPFCDKFTRDPETLEVTGFYETSLNAAVEKLSGVDIESTYKLDTTFGTFDFRLVATYLENHEKNQTGLATDNFTYTGEMEKPRWRARLTTAYQYDDNLRVALIGNYRHGTVYDRNFWSEEVNNYNDIPSYTTFDVTVNYNVIDDVEVRLGMQNIADRTPPNNPYAFDEGAYFDVIGRRITAGVNVKF</sequence>
<evidence type="ECO:0000256" key="1">
    <source>
        <dbReference type="ARBA" id="ARBA00004571"/>
    </source>
</evidence>
<dbReference type="InterPro" id="IPR036942">
    <property type="entry name" value="Beta-barrel_TonB_sf"/>
</dbReference>
<dbReference type="RefSeq" id="WP_044833480.1">
    <property type="nucleotide sequence ID" value="NZ_CP059735.1"/>
</dbReference>
<evidence type="ECO:0000256" key="11">
    <source>
        <dbReference type="SAM" id="SignalP"/>
    </source>
</evidence>
<keyword evidence="5 9" id="KW-0798">TonB box</keyword>
<dbReference type="InterPro" id="IPR012910">
    <property type="entry name" value="Plug_dom"/>
</dbReference>
<evidence type="ECO:0000256" key="6">
    <source>
        <dbReference type="ARBA" id="ARBA00023136"/>
    </source>
</evidence>
<evidence type="ECO:0000256" key="4">
    <source>
        <dbReference type="ARBA" id="ARBA00022692"/>
    </source>
</evidence>
<keyword evidence="4 8" id="KW-0812">Transmembrane</keyword>
<evidence type="ECO:0000256" key="8">
    <source>
        <dbReference type="PROSITE-ProRule" id="PRU01360"/>
    </source>
</evidence>
<name>A0AAE9YVH8_9GAMM</name>
<reference evidence="14 15" key="2">
    <citation type="journal article" date="2022" name="Mar. Drugs">
        <title>Bioassay-Guided Fractionation Leads to the Detection of Cholic Acid Generated by the Rare Thalassomonas sp.</title>
        <authorList>
            <person name="Pheiffer F."/>
            <person name="Schneider Y.K."/>
            <person name="Hansen E.H."/>
            <person name="Andersen J.H."/>
            <person name="Isaksson J."/>
            <person name="Busche T."/>
            <person name="R C."/>
            <person name="Kalinowski J."/>
            <person name="Zyl L.V."/>
            <person name="Trindade M."/>
        </authorList>
    </citation>
    <scope>NUCLEOTIDE SEQUENCE [LARGE SCALE GENOMIC DNA]</scope>
    <source>
        <strain evidence="14 15">A5K-106</strain>
    </source>
</reference>
<protein>
    <submittedName>
        <fullName evidence="14">TonB-dependent receptor</fullName>
    </submittedName>
</protein>
<dbReference type="Pfam" id="PF00593">
    <property type="entry name" value="TonB_dep_Rec_b-barrel"/>
    <property type="match status" value="1"/>
</dbReference>
<dbReference type="Proteomes" id="UP000032568">
    <property type="component" value="Chromosome"/>
</dbReference>
<feature type="signal peptide" evidence="11">
    <location>
        <begin position="1"/>
        <end position="29"/>
    </location>
</feature>
<evidence type="ECO:0000256" key="7">
    <source>
        <dbReference type="ARBA" id="ARBA00023237"/>
    </source>
</evidence>
<dbReference type="Gene3D" id="2.170.130.10">
    <property type="entry name" value="TonB-dependent receptor, plug domain"/>
    <property type="match status" value="1"/>
</dbReference>
<dbReference type="PROSITE" id="PS52016">
    <property type="entry name" value="TONB_DEPENDENT_REC_3"/>
    <property type="match status" value="1"/>
</dbReference>
<gene>
    <name evidence="14" type="ORF">SG35_010895</name>
</gene>
<keyword evidence="11" id="KW-0732">Signal</keyword>
<dbReference type="SUPFAM" id="SSF56935">
    <property type="entry name" value="Porins"/>
    <property type="match status" value="1"/>
</dbReference>
<dbReference type="InterPro" id="IPR037066">
    <property type="entry name" value="Plug_dom_sf"/>
</dbReference>
<dbReference type="Pfam" id="PF07715">
    <property type="entry name" value="Plug"/>
    <property type="match status" value="1"/>
</dbReference>
<dbReference type="AlphaFoldDB" id="A0AAE9YVH8"/>
<accession>A0AAE9YVH8</accession>
<feature type="domain" description="TonB-dependent receptor plug" evidence="13">
    <location>
        <begin position="52"/>
        <end position="164"/>
    </location>
</feature>
<evidence type="ECO:0000256" key="5">
    <source>
        <dbReference type="ARBA" id="ARBA00023077"/>
    </source>
</evidence>
<dbReference type="KEGG" id="tact:SG35_010895"/>
<comment type="subcellular location">
    <subcellularLocation>
        <location evidence="1 8">Cell outer membrane</location>
        <topology evidence="1 8">Multi-pass membrane protein</topology>
    </subcellularLocation>
</comment>
<keyword evidence="2 8" id="KW-0813">Transport</keyword>
<evidence type="ECO:0000313" key="14">
    <source>
        <dbReference type="EMBL" id="WDE01089.1"/>
    </source>
</evidence>
<feature type="region of interest" description="Disordered" evidence="10">
    <location>
        <begin position="229"/>
        <end position="255"/>
    </location>
</feature>
<evidence type="ECO:0000256" key="9">
    <source>
        <dbReference type="RuleBase" id="RU003357"/>
    </source>
</evidence>
<keyword evidence="3 8" id="KW-1134">Transmembrane beta strand</keyword>
<dbReference type="EMBL" id="CP059735">
    <property type="protein sequence ID" value="WDE01089.1"/>
    <property type="molecule type" value="Genomic_DNA"/>
</dbReference>
<evidence type="ECO:0000256" key="3">
    <source>
        <dbReference type="ARBA" id="ARBA00022452"/>
    </source>
</evidence>
<feature type="chain" id="PRO_5042281377" evidence="11">
    <location>
        <begin position="30"/>
        <end position="958"/>
    </location>
</feature>
<evidence type="ECO:0000259" key="12">
    <source>
        <dbReference type="Pfam" id="PF00593"/>
    </source>
</evidence>
<evidence type="ECO:0000256" key="10">
    <source>
        <dbReference type="SAM" id="MobiDB-lite"/>
    </source>
</evidence>
<keyword evidence="7 8" id="KW-0998">Cell outer membrane</keyword>
<feature type="domain" description="TonB-dependent receptor-like beta-barrel" evidence="12">
    <location>
        <begin position="423"/>
        <end position="925"/>
    </location>
</feature>
<comment type="similarity">
    <text evidence="8 9">Belongs to the TonB-dependent receptor family.</text>
</comment>
<organism evidence="14 15">
    <name type="scientific">Thalassomonas actiniarum</name>
    <dbReference type="NCBI Taxonomy" id="485447"/>
    <lineage>
        <taxon>Bacteria</taxon>
        <taxon>Pseudomonadati</taxon>
        <taxon>Pseudomonadota</taxon>
        <taxon>Gammaproteobacteria</taxon>
        <taxon>Alteromonadales</taxon>
        <taxon>Colwelliaceae</taxon>
        <taxon>Thalassomonas</taxon>
    </lineage>
</organism>
<dbReference type="Gene3D" id="2.40.170.20">
    <property type="entry name" value="TonB-dependent receptor, beta-barrel domain"/>
    <property type="match status" value="1"/>
</dbReference>
<dbReference type="PANTHER" id="PTHR47234">
    <property type="match status" value="1"/>
</dbReference>
<evidence type="ECO:0000313" key="15">
    <source>
        <dbReference type="Proteomes" id="UP000032568"/>
    </source>
</evidence>
<dbReference type="PANTHER" id="PTHR47234:SF2">
    <property type="entry name" value="TONB-DEPENDENT RECEPTOR"/>
    <property type="match status" value="1"/>
</dbReference>
<keyword evidence="15" id="KW-1185">Reference proteome</keyword>
<evidence type="ECO:0000259" key="13">
    <source>
        <dbReference type="Pfam" id="PF07715"/>
    </source>
</evidence>
<keyword evidence="14" id="KW-0675">Receptor</keyword>
<dbReference type="InterPro" id="IPR039426">
    <property type="entry name" value="TonB-dep_rcpt-like"/>
</dbReference>
<reference evidence="14 15" key="1">
    <citation type="journal article" date="2015" name="Genome Announc.">
        <title>Draft Genome Sequences of Marine Isolates of Thalassomonas viridans and Thalassomonas actiniarum.</title>
        <authorList>
            <person name="Olonade I."/>
            <person name="van Zyl L.J."/>
            <person name="Trindade M."/>
        </authorList>
    </citation>
    <scope>NUCLEOTIDE SEQUENCE [LARGE SCALE GENOMIC DNA]</scope>
    <source>
        <strain evidence="14 15">A5K-106</strain>
    </source>
</reference>
<keyword evidence="6 8" id="KW-0472">Membrane</keyword>
<dbReference type="InterPro" id="IPR000531">
    <property type="entry name" value="Beta-barrel_TonB"/>
</dbReference>
<dbReference type="GO" id="GO:0009279">
    <property type="term" value="C:cell outer membrane"/>
    <property type="evidence" value="ECO:0007669"/>
    <property type="project" value="UniProtKB-SubCell"/>
</dbReference>
<proteinExistence type="inferred from homology"/>
<evidence type="ECO:0000256" key="2">
    <source>
        <dbReference type="ARBA" id="ARBA00022448"/>
    </source>
</evidence>